<evidence type="ECO:0000313" key="1">
    <source>
        <dbReference type="EMBL" id="KRS19218.1"/>
    </source>
</evidence>
<dbReference type="SUPFAM" id="SSF52540">
    <property type="entry name" value="P-loop containing nucleoside triphosphate hydrolases"/>
    <property type="match status" value="1"/>
</dbReference>
<name>A0A0T5PD83_9RHOB</name>
<sequence length="318" mass="35903">MQSPVQVFFRIEILMAKDTDKLDICLHLGAHKTATTYLQKRLDKNRDGLSEAGVQLFLPKDIRGKIGLKLPSPRQSDARNLQRCADTGQRLRRMIRNGVEDKPRAKRVIVSEENLIGSCKNNLILKGLYPDIAMRLSLLSELFNHSSVSVYFAVRAYSKFFSSNYTSALRNGTLLEKDEVAASLWPLSRSWVDVVTELKAALPRAKLMIWRYEDFGQTEPNILASLAAGTDLVSLDNRPLPTLSMDAVSWLERKIQHGSFQLAPGKVSRRAMARHPATATNPAFTLWSSEMTSELDERYEADWKEITSKWPSAIQLPN</sequence>
<proteinExistence type="predicted"/>
<protein>
    <submittedName>
        <fullName evidence="1">Uncharacterized protein</fullName>
    </submittedName>
</protein>
<organism evidence="1 2">
    <name type="scientific">Roseovarius indicus</name>
    <dbReference type="NCBI Taxonomy" id="540747"/>
    <lineage>
        <taxon>Bacteria</taxon>
        <taxon>Pseudomonadati</taxon>
        <taxon>Pseudomonadota</taxon>
        <taxon>Alphaproteobacteria</taxon>
        <taxon>Rhodobacterales</taxon>
        <taxon>Roseobacteraceae</taxon>
        <taxon>Roseovarius</taxon>
    </lineage>
</organism>
<dbReference type="STRING" id="540747.SAMN04488031_10317"/>
<dbReference type="Proteomes" id="UP000051401">
    <property type="component" value="Unassembled WGS sequence"/>
</dbReference>
<reference evidence="1 2" key="1">
    <citation type="submission" date="2015-04" db="EMBL/GenBank/DDBJ databases">
        <title>The draft genome sequence of Roseovarius indicus B108T.</title>
        <authorList>
            <person name="Li G."/>
            <person name="Lai Q."/>
            <person name="Shao Z."/>
            <person name="Yan P."/>
        </authorList>
    </citation>
    <scope>NUCLEOTIDE SEQUENCE [LARGE SCALE GENOMIC DNA]</scope>
    <source>
        <strain evidence="1 2">B108</strain>
    </source>
</reference>
<comment type="caution">
    <text evidence="1">The sequence shown here is derived from an EMBL/GenBank/DDBJ whole genome shotgun (WGS) entry which is preliminary data.</text>
</comment>
<evidence type="ECO:0000313" key="2">
    <source>
        <dbReference type="Proteomes" id="UP000051401"/>
    </source>
</evidence>
<keyword evidence="2" id="KW-1185">Reference proteome</keyword>
<accession>A0A0T5PD83</accession>
<dbReference type="PATRIC" id="fig|540747.5.peg.2802"/>
<dbReference type="InterPro" id="IPR027417">
    <property type="entry name" value="P-loop_NTPase"/>
</dbReference>
<dbReference type="EMBL" id="LAXI01000002">
    <property type="protein sequence ID" value="KRS19218.1"/>
    <property type="molecule type" value="Genomic_DNA"/>
</dbReference>
<gene>
    <name evidence="1" type="ORF">XM52_06085</name>
</gene>
<dbReference type="AlphaFoldDB" id="A0A0T5PD83"/>